<reference key="1">
    <citation type="submission" date="2017-08" db="EMBL/GenBank/DDBJ databases">
        <title>A dynamic microbial community with high functional redundancy inhabits the cold, oxic subseafloor aquifer.</title>
        <authorList>
            <person name="Tully B.J."/>
            <person name="Wheat C.G."/>
            <person name="Glazer B.T."/>
            <person name="Huber J.A."/>
        </authorList>
    </citation>
    <scope>NUCLEOTIDE SEQUENCE [LARGE SCALE GENOMIC DNA]</scope>
</reference>
<sequence>MSIEKIHLNKLLKLMFLPENELITALRVDIRQEFSKKVGESKAGGDFYMPFWSDAKKHVLGEIDLSEQTSHRITQLAGRKKIYSDLEIGFLNLWKRGDNQNVHLLPIKPKGYLEIDDKNLLVKVENLMAISIDGHERLGYPYWFPNPTLCEEAARIGLWIMGEALPEHNKENMRIFDIIRSDFYSLKNCPLLGDENEILLQNFNRILNKRRELLMEYQ</sequence>
<reference evidence="1" key="2">
    <citation type="journal article" date="2018" name="ISME J.">
        <title>A dynamic microbial community with high functional redundancy inhabits the cold, oxic subseafloor aquifer.</title>
        <authorList>
            <person name="Tully B.J."/>
            <person name="Wheat C.G."/>
            <person name="Glazer B.T."/>
            <person name="Huber J.A."/>
        </authorList>
    </citation>
    <scope>NUCLEOTIDE SEQUENCE</scope>
    <source>
        <strain evidence="1">NORP83</strain>
    </source>
</reference>
<accession>A0A2A4YU14</accession>
<protein>
    <submittedName>
        <fullName evidence="1">Uncharacterized protein</fullName>
    </submittedName>
</protein>
<dbReference type="AlphaFoldDB" id="A0A2A4YU14"/>
<organism evidence="1">
    <name type="scientific">OCS116 cluster bacterium</name>
    <dbReference type="NCBI Taxonomy" id="2030921"/>
    <lineage>
        <taxon>Bacteria</taxon>
        <taxon>Pseudomonadati</taxon>
        <taxon>Pseudomonadota</taxon>
        <taxon>Alphaproteobacteria</taxon>
        <taxon>OCS116 cluster</taxon>
    </lineage>
</organism>
<dbReference type="EMBL" id="NVUS01000023">
    <property type="protein sequence ID" value="PCI98221.1"/>
    <property type="molecule type" value="Genomic_DNA"/>
</dbReference>
<gene>
    <name evidence="1" type="ORF">COB13_14305</name>
</gene>
<name>A0A2A4YU14_9PROT</name>
<comment type="caution">
    <text evidence="1">The sequence shown here is derived from an EMBL/GenBank/DDBJ whole genome shotgun (WGS) entry which is preliminary data.</text>
</comment>
<evidence type="ECO:0000313" key="1">
    <source>
        <dbReference type="EMBL" id="PCI98221.1"/>
    </source>
</evidence>
<proteinExistence type="predicted"/>